<gene>
    <name evidence="2" type="ORF">CHILSU_LOCUS957</name>
</gene>
<evidence type="ECO:0000313" key="3">
    <source>
        <dbReference type="Proteomes" id="UP001153292"/>
    </source>
</evidence>
<reference evidence="2" key="1">
    <citation type="submission" date="2021-12" db="EMBL/GenBank/DDBJ databases">
        <authorList>
            <person name="King R."/>
        </authorList>
    </citation>
    <scope>NUCLEOTIDE SEQUENCE</scope>
</reference>
<dbReference type="EMBL" id="OU963903">
    <property type="protein sequence ID" value="CAH0397863.1"/>
    <property type="molecule type" value="Genomic_DNA"/>
</dbReference>
<feature type="compositionally biased region" description="Basic and acidic residues" evidence="1">
    <location>
        <begin position="17"/>
        <end position="34"/>
    </location>
</feature>
<protein>
    <submittedName>
        <fullName evidence="2">Uncharacterized protein</fullName>
    </submittedName>
</protein>
<keyword evidence="3" id="KW-1185">Reference proteome</keyword>
<dbReference type="PANTHER" id="PTHR46601:SF1">
    <property type="entry name" value="ADF-H DOMAIN-CONTAINING PROTEIN"/>
    <property type="match status" value="1"/>
</dbReference>
<evidence type="ECO:0000313" key="2">
    <source>
        <dbReference type="EMBL" id="CAH0397863.1"/>
    </source>
</evidence>
<feature type="region of interest" description="Disordered" evidence="1">
    <location>
        <begin position="105"/>
        <end position="135"/>
    </location>
</feature>
<name>A0ABN8ATN2_CHISP</name>
<dbReference type="PANTHER" id="PTHR46601">
    <property type="entry name" value="ULP_PROTEASE DOMAIN-CONTAINING PROTEIN"/>
    <property type="match status" value="1"/>
</dbReference>
<proteinExistence type="predicted"/>
<evidence type="ECO:0000256" key="1">
    <source>
        <dbReference type="SAM" id="MobiDB-lite"/>
    </source>
</evidence>
<dbReference type="Proteomes" id="UP001153292">
    <property type="component" value="Chromosome 10"/>
</dbReference>
<sequence>MALTAAEKQRRYREKRKLNPEKVAEAKRKDLERYHAKKRLVKDMTPREHRVSKKKWRVANAKRRDRQRALRIIMHTPESTPGVETPPPSDMISRNFSPRFVTARRLSTPQPPTPRYGSASPNISAKARGRKKVKRDRSKLLRENLKFKEELQKMKKKYEKYKKRYNRAVKKELTISNPNDSYDVLSNAIKERYKKMKSLKERRIIHNIFKEDSITKSRKKVQIIKDCLDINQGYFRKHTPKQRTNILKFKLHEFFNRDDVSRATAGKKETVTFKKSKMQKRYLLDNMKNLFYSFKRENPEQKCCYSSFTLNRPFYVKPPSVDARETCLCRLHTNISYLSAALFRNKIIPTSDLNTIIQQEVCDVDSLACMSGNCFNCQQTKLKYDTTKNDLLVSYPQWVRKTEIVEKSGKKMKVTKNIKEEVKSKVENLIDAFEETLKNFKRHVYNIKTQYKNYRACIDRLTEEEIALHVDFSENYNCKLHEEIQSHHFGSSRNQVSLHTGVLYNRSSQNQNLEVESFCTVSSNLSHGPPAIWSHLHPILTSIQDRFPKILKDSSKVKMYLITDKDIEKIAREVPAQIVPLYGTMKVHQVFTEEVGTLKYRELSCFCQRGFCSCMCPKNYSPLKDTVEESEDSNSATLADITNFIEHKRKSIYNVIYNSSSESGDNIPLTELKNRSFDQPGLSKEKKDNNDLIEKENIHPSKVKAGVYILVKICSSKNEYIYLGKALSEVDDDGEVKIVYLKSVDDTAKIFKLIENDVSYEQYESLLKIVSEPQKGKSASWQYVTLFLKVSSTHSPIFMKIDGDSTKSEVKTFMDWTNYSSKNDTHIKIWLINPMDIPNLPQQVQEVLGCKAAPLLNRRDPEVAANADATRLYLMNRDR</sequence>
<feature type="region of interest" description="Disordered" evidence="1">
    <location>
        <begin position="1"/>
        <end position="54"/>
    </location>
</feature>
<organism evidence="2 3">
    <name type="scientific">Chilo suppressalis</name>
    <name type="common">Asiatic rice borer moth</name>
    <dbReference type="NCBI Taxonomy" id="168631"/>
    <lineage>
        <taxon>Eukaryota</taxon>
        <taxon>Metazoa</taxon>
        <taxon>Ecdysozoa</taxon>
        <taxon>Arthropoda</taxon>
        <taxon>Hexapoda</taxon>
        <taxon>Insecta</taxon>
        <taxon>Pterygota</taxon>
        <taxon>Neoptera</taxon>
        <taxon>Endopterygota</taxon>
        <taxon>Lepidoptera</taxon>
        <taxon>Glossata</taxon>
        <taxon>Ditrysia</taxon>
        <taxon>Pyraloidea</taxon>
        <taxon>Crambidae</taxon>
        <taxon>Crambinae</taxon>
        <taxon>Chilo</taxon>
    </lineage>
</organism>
<accession>A0ABN8ATN2</accession>